<accession>A0A6C0JE18</accession>
<dbReference type="AlphaFoldDB" id="A0A6C0JE18"/>
<organism evidence="1">
    <name type="scientific">viral metagenome</name>
    <dbReference type="NCBI Taxonomy" id="1070528"/>
    <lineage>
        <taxon>unclassified sequences</taxon>
        <taxon>metagenomes</taxon>
        <taxon>organismal metagenomes</taxon>
    </lineage>
</organism>
<dbReference type="EMBL" id="MN740389">
    <property type="protein sequence ID" value="QHU03869.1"/>
    <property type="molecule type" value="Genomic_DNA"/>
</dbReference>
<proteinExistence type="predicted"/>
<name>A0A6C0JE18_9ZZZZ</name>
<evidence type="ECO:0000313" key="1">
    <source>
        <dbReference type="EMBL" id="QHU03869.1"/>
    </source>
</evidence>
<protein>
    <submittedName>
        <fullName evidence="1">Uncharacterized protein</fullName>
    </submittedName>
</protein>
<reference evidence="1" key="1">
    <citation type="journal article" date="2020" name="Nature">
        <title>Giant virus diversity and host interactions through global metagenomics.</title>
        <authorList>
            <person name="Schulz F."/>
            <person name="Roux S."/>
            <person name="Paez-Espino D."/>
            <person name="Jungbluth S."/>
            <person name="Walsh D.A."/>
            <person name="Denef V.J."/>
            <person name="McMahon K.D."/>
            <person name="Konstantinidis K.T."/>
            <person name="Eloe-Fadrosh E.A."/>
            <person name="Kyrpides N.C."/>
            <person name="Woyke T."/>
        </authorList>
    </citation>
    <scope>NUCLEOTIDE SEQUENCE</scope>
    <source>
        <strain evidence="1">GVMAG-M-3300027708-20</strain>
    </source>
</reference>
<sequence>MFYNRIYFTSRNTFIGIRKRISYKKHFCSSAFVSNEGPDSNPDPDQDPNSNVDKILTFLLLSTGFYLANRQ</sequence>